<dbReference type="Pfam" id="PF06185">
    <property type="entry name" value="YecM"/>
    <property type="match status" value="1"/>
</dbReference>
<dbReference type="AlphaFoldDB" id="A0A1F7V8Z7"/>
<dbReference type="InterPro" id="IPR010393">
    <property type="entry name" value="DUF991_YecM-like"/>
</dbReference>
<dbReference type="Proteomes" id="UP000176593">
    <property type="component" value="Unassembled WGS sequence"/>
</dbReference>
<proteinExistence type="predicted"/>
<comment type="caution">
    <text evidence="2">The sequence shown here is derived from an EMBL/GenBank/DDBJ whole genome shotgun (WGS) entry which is preliminary data.</text>
</comment>
<evidence type="ECO:0000313" key="3">
    <source>
        <dbReference type="Proteomes" id="UP000176593"/>
    </source>
</evidence>
<gene>
    <name evidence="2" type="ORF">A3I41_03180</name>
</gene>
<feature type="compositionally biased region" description="Basic and acidic residues" evidence="1">
    <location>
        <begin position="164"/>
        <end position="175"/>
    </location>
</feature>
<dbReference type="InterPro" id="IPR029068">
    <property type="entry name" value="Glyas_Bleomycin-R_OHBP_Dase"/>
</dbReference>
<evidence type="ECO:0000313" key="2">
    <source>
        <dbReference type="EMBL" id="OGL86931.1"/>
    </source>
</evidence>
<dbReference type="EMBL" id="MGEQ01000003">
    <property type="protein sequence ID" value="OGL86931.1"/>
    <property type="molecule type" value="Genomic_DNA"/>
</dbReference>
<sequence>MFQTINAFYEAAQPFVDVFNTWVSKLRNAAHADHICFKCSDSTEFESMRALLECESAFVYQSIISERRIAIVKLPRAIPTLLGDIWVLELSDQKPDGSQMSGFDHIEIYPTKVTLEVMAAMLIMCGVACEKKVRPHHTTYDVKLENGFIVRLENEALIDKIKRDEMKTESSDAKPHTLHRAAIDFPDPSQP</sequence>
<evidence type="ECO:0000256" key="1">
    <source>
        <dbReference type="SAM" id="MobiDB-lite"/>
    </source>
</evidence>
<feature type="region of interest" description="Disordered" evidence="1">
    <location>
        <begin position="164"/>
        <end position="191"/>
    </location>
</feature>
<name>A0A1F7V8Z7_9BACT</name>
<protein>
    <submittedName>
        <fullName evidence="2">Uncharacterized protein</fullName>
    </submittedName>
</protein>
<reference evidence="2 3" key="1">
    <citation type="journal article" date="2016" name="Nat. Commun.">
        <title>Thousands of microbial genomes shed light on interconnected biogeochemical processes in an aquifer system.</title>
        <authorList>
            <person name="Anantharaman K."/>
            <person name="Brown C.T."/>
            <person name="Hug L.A."/>
            <person name="Sharon I."/>
            <person name="Castelle C.J."/>
            <person name="Probst A.J."/>
            <person name="Thomas B.C."/>
            <person name="Singh A."/>
            <person name="Wilkins M.J."/>
            <person name="Karaoz U."/>
            <person name="Brodie E.L."/>
            <person name="Williams K.H."/>
            <person name="Hubbard S.S."/>
            <person name="Banfield J.F."/>
        </authorList>
    </citation>
    <scope>NUCLEOTIDE SEQUENCE [LARGE SCALE GENOMIC DNA]</scope>
</reference>
<dbReference type="Gene3D" id="3.10.180.10">
    <property type="entry name" value="2,3-Dihydroxybiphenyl 1,2-Dioxygenase, domain 1"/>
    <property type="match status" value="1"/>
</dbReference>
<organism evidence="2 3">
    <name type="scientific">Candidatus Uhrbacteria bacterium RIFCSPLOWO2_02_FULL_48_18</name>
    <dbReference type="NCBI Taxonomy" id="1802408"/>
    <lineage>
        <taxon>Bacteria</taxon>
        <taxon>Candidatus Uhriibacteriota</taxon>
    </lineage>
</organism>
<accession>A0A1F7V8Z7</accession>
<dbReference type="SUPFAM" id="SSF54593">
    <property type="entry name" value="Glyoxalase/Bleomycin resistance protein/Dihydroxybiphenyl dioxygenase"/>
    <property type="match status" value="1"/>
</dbReference>